<dbReference type="EMBL" id="JAGFBS010000077">
    <property type="protein sequence ID" value="KAG6369506.1"/>
    <property type="molecule type" value="Genomic_DNA"/>
</dbReference>
<evidence type="ECO:0000313" key="2">
    <source>
        <dbReference type="EMBL" id="KAG6369506.1"/>
    </source>
</evidence>
<organism evidence="2 3">
    <name type="scientific">Boletus reticuloceps</name>
    <dbReference type="NCBI Taxonomy" id="495285"/>
    <lineage>
        <taxon>Eukaryota</taxon>
        <taxon>Fungi</taxon>
        <taxon>Dikarya</taxon>
        <taxon>Basidiomycota</taxon>
        <taxon>Agaricomycotina</taxon>
        <taxon>Agaricomycetes</taxon>
        <taxon>Agaricomycetidae</taxon>
        <taxon>Boletales</taxon>
        <taxon>Boletineae</taxon>
        <taxon>Boletaceae</taxon>
        <taxon>Boletoideae</taxon>
        <taxon>Boletus</taxon>
    </lineage>
</organism>
<comment type="caution">
    <text evidence="2">The sequence shown here is derived from an EMBL/GenBank/DDBJ whole genome shotgun (WGS) entry which is preliminary data.</text>
</comment>
<sequence>MEASTQQSVSALVRTLSDILPLPSGCGGASVIYLCGPVSLIHEHLSHVRYPPGSSRVITPDIPHPIGMILFPHRPQLGVLGTGHRRHHQGVAGQVSELYSRPGLSTWVHLAKEITIHDAITPFSLYIHPTYPVHGSCGTVGDGSTRPCNTRDMTNWGMPVGKTRLGSVDARGKTRPPLLVRPPRNTCWGGAYTRGHVPFFPPLFVASPSPGHLQVASRAPQREKKSCNFTARGCGRNIPLGTTYHPVRSRKWVPGKRVPVSMPMSFLSLIKRNSSFCIRGLGSKDSVPQKSLIDVPRPFLDRNQYHVHVLHACIGTNATHVGSSGSLGTYWMPE</sequence>
<dbReference type="AlphaFoldDB" id="A0A8I2YCV3"/>
<reference evidence="2" key="1">
    <citation type="submission" date="2021-03" db="EMBL/GenBank/DDBJ databases">
        <title>Evolutionary innovations through gain and loss of genes in the ectomycorrhizal Boletales.</title>
        <authorList>
            <person name="Wu G."/>
            <person name="Miyauchi S."/>
            <person name="Morin E."/>
            <person name="Yang Z.-L."/>
            <person name="Xu J."/>
            <person name="Martin F.M."/>
        </authorList>
    </citation>
    <scope>NUCLEOTIDE SEQUENCE</scope>
    <source>
        <strain evidence="2">BR01</strain>
    </source>
</reference>
<accession>A0A8I2YCV3</accession>
<keyword evidence="3" id="KW-1185">Reference proteome</keyword>
<protein>
    <submittedName>
        <fullName evidence="2">Uncharacterized protein</fullName>
    </submittedName>
</protein>
<name>A0A8I2YCV3_9AGAM</name>
<evidence type="ECO:0000313" key="3">
    <source>
        <dbReference type="Proteomes" id="UP000683000"/>
    </source>
</evidence>
<proteinExistence type="predicted"/>
<gene>
    <name evidence="2" type="ORF">JVT61DRAFT_14304</name>
</gene>
<feature type="region of interest" description="Disordered" evidence="1">
    <location>
        <begin position="150"/>
        <end position="178"/>
    </location>
</feature>
<evidence type="ECO:0000256" key="1">
    <source>
        <dbReference type="SAM" id="MobiDB-lite"/>
    </source>
</evidence>
<dbReference type="Proteomes" id="UP000683000">
    <property type="component" value="Unassembled WGS sequence"/>
</dbReference>